<feature type="compositionally biased region" description="Polar residues" evidence="2">
    <location>
        <begin position="302"/>
        <end position="315"/>
    </location>
</feature>
<comment type="caution">
    <text evidence="3">The sequence shown here is derived from an EMBL/GenBank/DDBJ whole genome shotgun (WGS) entry which is preliminary data.</text>
</comment>
<evidence type="ECO:0000256" key="1">
    <source>
        <dbReference type="SAM" id="Coils"/>
    </source>
</evidence>
<feature type="coiled-coil region" evidence="1">
    <location>
        <begin position="219"/>
        <end position="246"/>
    </location>
</feature>
<sequence length="632" mass="75051">YTNDLKNFNGQTLGSFKRSYPEYYEVLKNFLGKEIFIEDLVENLIRLISHFDSSVLSKEPNFYTNKKYDSIFQLVDVLSKDDVTVHNHKLSFCETYVFRNFKSKFLSFFNDKNVNSNELNSSQVSSQNNLESQEGNVNRNAANSEFYRVNNQIRSIYRNKIWTNFTVTMFNRHLEKGTTPAALFFDKFPKPYLSKDKDFVDEYNRIIEKTQKDIMNLCINSLSKRLDGMNNELKNIRDKLKTYFQEDELSKKFDEIESKEEYHLRPQMKKSMEKVNNIYAKKFEVIDRPVNDNSNFRDRVSSDNSFNSQKSIRRSNQQNRFRNYYSKRDYEMNSSYIKKSDRRRSNSNYRFRPRSYSSNFDNLSLSSKLLNVNTKIFFEKIKSKYHSYYINLNLNRNSCDSLDCFFKETRHKVDPTSIPLQKETIDFKFELYKNLLNLNYDLSFNLTKEQFKAMKRFIKDKPFRVVECDKNIGVALISYENYDKLAINHLNDKEFYLKIESDPLNDVKQCINSILRELCYRKDISKSLLKKLLIDTGQLGNFRILTKLHKAKFGIRPIISYKNSILSNLCLLIDLLLQPWVKNLESFIKDSQNLMQDLSERRFPTDSKIFSCDFESLYTNMGLVLALTIITE</sequence>
<dbReference type="Proteomes" id="UP000663879">
    <property type="component" value="Unassembled WGS sequence"/>
</dbReference>
<protein>
    <submittedName>
        <fullName evidence="3">Uncharacterized protein</fullName>
    </submittedName>
</protein>
<feature type="non-terminal residue" evidence="3">
    <location>
        <position position="632"/>
    </location>
</feature>
<evidence type="ECO:0000256" key="2">
    <source>
        <dbReference type="SAM" id="MobiDB-lite"/>
    </source>
</evidence>
<feature type="region of interest" description="Disordered" evidence="2">
    <location>
        <begin position="294"/>
        <end position="315"/>
    </location>
</feature>
<feature type="non-terminal residue" evidence="3">
    <location>
        <position position="1"/>
    </location>
</feature>
<evidence type="ECO:0000313" key="4">
    <source>
        <dbReference type="Proteomes" id="UP000663879"/>
    </source>
</evidence>
<accession>A0A814QVE0</accession>
<keyword evidence="4" id="KW-1185">Reference proteome</keyword>
<dbReference type="EMBL" id="CAJNOC010009119">
    <property type="protein sequence ID" value="CAF1125043.1"/>
    <property type="molecule type" value="Genomic_DNA"/>
</dbReference>
<proteinExistence type="predicted"/>
<gene>
    <name evidence="3" type="ORF">OXX778_LOCUS22216</name>
</gene>
<reference evidence="3" key="1">
    <citation type="submission" date="2021-02" db="EMBL/GenBank/DDBJ databases">
        <authorList>
            <person name="Nowell W R."/>
        </authorList>
    </citation>
    <scope>NUCLEOTIDE SEQUENCE</scope>
    <source>
        <strain evidence="3">Ploen Becks lab</strain>
    </source>
</reference>
<name>A0A814QVE0_9BILA</name>
<evidence type="ECO:0000313" key="3">
    <source>
        <dbReference type="EMBL" id="CAF1125043.1"/>
    </source>
</evidence>
<organism evidence="3 4">
    <name type="scientific">Brachionus calyciflorus</name>
    <dbReference type="NCBI Taxonomy" id="104777"/>
    <lineage>
        <taxon>Eukaryota</taxon>
        <taxon>Metazoa</taxon>
        <taxon>Spiralia</taxon>
        <taxon>Gnathifera</taxon>
        <taxon>Rotifera</taxon>
        <taxon>Eurotatoria</taxon>
        <taxon>Monogononta</taxon>
        <taxon>Pseudotrocha</taxon>
        <taxon>Ploima</taxon>
        <taxon>Brachionidae</taxon>
        <taxon>Brachionus</taxon>
    </lineage>
</organism>
<dbReference type="OrthoDB" id="10029313at2759"/>
<keyword evidence="1" id="KW-0175">Coiled coil</keyword>
<dbReference type="AlphaFoldDB" id="A0A814QVE0"/>